<dbReference type="PROSITE" id="PS51186">
    <property type="entry name" value="GNAT"/>
    <property type="match status" value="1"/>
</dbReference>
<protein>
    <recommendedName>
        <fullName evidence="1">N-acetyltransferase domain-containing protein</fullName>
    </recommendedName>
</protein>
<dbReference type="EMBL" id="VSSQ01006374">
    <property type="protein sequence ID" value="MPM32485.1"/>
    <property type="molecule type" value="Genomic_DNA"/>
</dbReference>
<feature type="domain" description="N-acetyltransferase" evidence="1">
    <location>
        <begin position="7"/>
        <end position="166"/>
    </location>
</feature>
<name>A0A644YV72_9ZZZZ</name>
<dbReference type="PANTHER" id="PTHR43792">
    <property type="entry name" value="GNAT FAMILY, PUTATIVE (AFU_ORTHOLOGUE AFUA_3G00765)-RELATED-RELATED"/>
    <property type="match status" value="1"/>
</dbReference>
<proteinExistence type="predicted"/>
<reference evidence="2" key="1">
    <citation type="submission" date="2019-08" db="EMBL/GenBank/DDBJ databases">
        <authorList>
            <person name="Kucharzyk K."/>
            <person name="Murdoch R.W."/>
            <person name="Higgins S."/>
            <person name="Loffler F."/>
        </authorList>
    </citation>
    <scope>NUCLEOTIDE SEQUENCE</scope>
</reference>
<gene>
    <name evidence="2" type="ORF">SDC9_79048</name>
</gene>
<evidence type="ECO:0000313" key="2">
    <source>
        <dbReference type="EMBL" id="MPM32485.1"/>
    </source>
</evidence>
<evidence type="ECO:0000259" key="1">
    <source>
        <dbReference type="PROSITE" id="PS51186"/>
    </source>
</evidence>
<dbReference type="InterPro" id="IPR000182">
    <property type="entry name" value="GNAT_dom"/>
</dbReference>
<organism evidence="2">
    <name type="scientific">bioreactor metagenome</name>
    <dbReference type="NCBI Taxonomy" id="1076179"/>
    <lineage>
        <taxon>unclassified sequences</taxon>
        <taxon>metagenomes</taxon>
        <taxon>ecological metagenomes</taxon>
    </lineage>
</organism>
<dbReference type="SUPFAM" id="SSF55729">
    <property type="entry name" value="Acyl-CoA N-acyltransferases (Nat)"/>
    <property type="match status" value="1"/>
</dbReference>
<dbReference type="AlphaFoldDB" id="A0A644YV72"/>
<dbReference type="Gene3D" id="3.40.630.30">
    <property type="match status" value="1"/>
</dbReference>
<dbReference type="InterPro" id="IPR016181">
    <property type="entry name" value="Acyl_CoA_acyltransferase"/>
</dbReference>
<dbReference type="GO" id="GO:0016747">
    <property type="term" value="F:acyltransferase activity, transferring groups other than amino-acyl groups"/>
    <property type="evidence" value="ECO:0007669"/>
    <property type="project" value="InterPro"/>
</dbReference>
<comment type="caution">
    <text evidence="2">The sequence shown here is derived from an EMBL/GenBank/DDBJ whole genome shotgun (WGS) entry which is preliminary data.</text>
</comment>
<sequence>MIETERLIIRKLVETDLPEYERTLNDAMLSFMGPKEFLNWFISQYAEMDIQNSIICFGMFDKTTGVLLGTVGAGRHDDLHEPEIFYALLPESRGKGFATESTKAVIDRVFEHYKIPYLIATAGIDNIKSQKVLERCGFQFISVKNLLVHIKDKKYDFKYYRYYPTK</sequence>
<dbReference type="InterPro" id="IPR051531">
    <property type="entry name" value="N-acetyltransferase"/>
</dbReference>
<dbReference type="Pfam" id="PF13302">
    <property type="entry name" value="Acetyltransf_3"/>
    <property type="match status" value="1"/>
</dbReference>
<accession>A0A644YV72</accession>